<protein>
    <recommendedName>
        <fullName evidence="3">DUF503 domain-containing protein</fullName>
    </recommendedName>
</protein>
<accession>A0A0X3UTG1</accession>
<dbReference type="InterPro" id="IPR036746">
    <property type="entry name" value="TT1725-like_sf"/>
</dbReference>
<keyword evidence="2" id="KW-1185">Reference proteome</keyword>
<proteinExistence type="predicted"/>
<name>A0A0X3UTG1_9ACTN</name>
<dbReference type="RefSeq" id="WP_067689231.1">
    <property type="nucleotide sequence ID" value="NZ_LLZH01000097.1"/>
</dbReference>
<dbReference type="PANTHER" id="PTHR36441">
    <property type="entry name" value="HYPOTHETICAL CYTOSOLIC PROTEIN"/>
    <property type="match status" value="1"/>
</dbReference>
<dbReference type="AlphaFoldDB" id="A0A0X3UTG1"/>
<dbReference type="Pfam" id="PF04456">
    <property type="entry name" value="DUF503"/>
    <property type="match status" value="1"/>
</dbReference>
<dbReference type="SUPFAM" id="SSF103007">
    <property type="entry name" value="Hypothetical protein TT1725"/>
    <property type="match status" value="1"/>
</dbReference>
<dbReference type="InterPro" id="IPR007546">
    <property type="entry name" value="DUF503"/>
</dbReference>
<organism evidence="1 2">
    <name type="scientific">Actinoplanes awajinensis subsp. mycoplanecinus</name>
    <dbReference type="NCBI Taxonomy" id="135947"/>
    <lineage>
        <taxon>Bacteria</taxon>
        <taxon>Bacillati</taxon>
        <taxon>Actinomycetota</taxon>
        <taxon>Actinomycetes</taxon>
        <taxon>Micromonosporales</taxon>
        <taxon>Micromonosporaceae</taxon>
        <taxon>Actinoplanes</taxon>
    </lineage>
</organism>
<reference evidence="1 2" key="1">
    <citation type="submission" date="2015-10" db="EMBL/GenBank/DDBJ databases">
        <authorList>
            <person name="Gilbert D.G."/>
        </authorList>
    </citation>
    <scope>NUCLEOTIDE SEQUENCE [LARGE SCALE GENOMIC DNA]</scope>
    <source>
        <strain evidence="1 2">NRRL B-16712</strain>
    </source>
</reference>
<dbReference type="PANTHER" id="PTHR36441:SF1">
    <property type="entry name" value="DUF503 DOMAIN-CONTAINING PROTEIN"/>
    <property type="match status" value="1"/>
</dbReference>
<comment type="caution">
    <text evidence="1">The sequence shown here is derived from an EMBL/GenBank/DDBJ whole genome shotgun (WGS) entry which is preliminary data.</text>
</comment>
<sequence length="97" mass="10827">MYTETAVFDLLLPGDSRSLKQKRSYLRPIIAMLKKFEVSVAEVGFHDLHGRAQVGVAIVAPDPAQARAVIDTCENQMAGRPEIELLSVRRRLYGDDD</sequence>
<dbReference type="Gene3D" id="3.30.70.1120">
    <property type="entry name" value="TT1725-like"/>
    <property type="match status" value="1"/>
</dbReference>
<gene>
    <name evidence="1" type="ORF">ADL15_13410</name>
</gene>
<dbReference type="Proteomes" id="UP000053244">
    <property type="component" value="Unassembled WGS sequence"/>
</dbReference>
<dbReference type="OrthoDB" id="9809023at2"/>
<evidence type="ECO:0000313" key="1">
    <source>
        <dbReference type="EMBL" id="KUL35765.1"/>
    </source>
</evidence>
<evidence type="ECO:0008006" key="3">
    <source>
        <dbReference type="Google" id="ProtNLM"/>
    </source>
</evidence>
<evidence type="ECO:0000313" key="2">
    <source>
        <dbReference type="Proteomes" id="UP000053244"/>
    </source>
</evidence>
<dbReference type="EMBL" id="LLZH01000097">
    <property type="protein sequence ID" value="KUL35765.1"/>
    <property type="molecule type" value="Genomic_DNA"/>
</dbReference>